<dbReference type="Pfam" id="PF00849">
    <property type="entry name" value="PseudoU_synth_2"/>
    <property type="match status" value="1"/>
</dbReference>
<evidence type="ECO:0000313" key="6">
    <source>
        <dbReference type="EMBL" id="BCK81403.1"/>
    </source>
</evidence>
<evidence type="ECO:0000259" key="5">
    <source>
        <dbReference type="Pfam" id="PF00849"/>
    </source>
</evidence>
<dbReference type="GO" id="GO:0003723">
    <property type="term" value="F:RNA binding"/>
    <property type="evidence" value="ECO:0007669"/>
    <property type="project" value="InterPro"/>
</dbReference>
<name>A0A810QA12_9FIRM</name>
<evidence type="ECO:0000256" key="3">
    <source>
        <dbReference type="ARBA" id="ARBA00031870"/>
    </source>
</evidence>
<dbReference type="InterPro" id="IPR020103">
    <property type="entry name" value="PsdUridine_synth_cat_dom_sf"/>
</dbReference>
<feature type="domain" description="Pseudouridine synthase RsuA/RluA-like" evidence="5">
    <location>
        <begin position="90"/>
        <end position="237"/>
    </location>
</feature>
<evidence type="ECO:0000313" key="7">
    <source>
        <dbReference type="Proteomes" id="UP000681035"/>
    </source>
</evidence>
<dbReference type="RefSeq" id="WP_213542140.1">
    <property type="nucleotide sequence ID" value="NZ_AP023418.1"/>
</dbReference>
<dbReference type="EMBL" id="AP023418">
    <property type="protein sequence ID" value="BCK81403.1"/>
    <property type="molecule type" value="Genomic_DNA"/>
</dbReference>
<keyword evidence="7" id="KW-1185">Reference proteome</keyword>
<dbReference type="CDD" id="cd02869">
    <property type="entry name" value="PseudoU_synth_RluA_like"/>
    <property type="match status" value="1"/>
</dbReference>
<organism evidence="6 7">
    <name type="scientific">Vescimonas coprocola</name>
    <dbReference type="NCBI Taxonomy" id="2714355"/>
    <lineage>
        <taxon>Bacteria</taxon>
        <taxon>Bacillati</taxon>
        <taxon>Bacillota</taxon>
        <taxon>Clostridia</taxon>
        <taxon>Eubacteriales</taxon>
        <taxon>Oscillospiraceae</taxon>
        <taxon>Vescimonas</taxon>
    </lineage>
</organism>
<evidence type="ECO:0000256" key="2">
    <source>
        <dbReference type="ARBA" id="ARBA00010876"/>
    </source>
</evidence>
<dbReference type="SUPFAM" id="SSF55120">
    <property type="entry name" value="Pseudouridine synthase"/>
    <property type="match status" value="1"/>
</dbReference>
<evidence type="ECO:0000256" key="4">
    <source>
        <dbReference type="ARBA" id="ARBA00033164"/>
    </source>
</evidence>
<comment type="catalytic activity">
    <reaction evidence="1">
        <text>a uridine in RNA = a pseudouridine in RNA</text>
        <dbReference type="Rhea" id="RHEA:48348"/>
        <dbReference type="Rhea" id="RHEA-COMP:12068"/>
        <dbReference type="Rhea" id="RHEA-COMP:12069"/>
        <dbReference type="ChEBI" id="CHEBI:65314"/>
        <dbReference type="ChEBI" id="CHEBI:65315"/>
    </reaction>
</comment>
<dbReference type="Gene3D" id="3.30.2350.10">
    <property type="entry name" value="Pseudouridine synthase"/>
    <property type="match status" value="1"/>
</dbReference>
<gene>
    <name evidence="6" type="ORF">MM50RIKEN_11660</name>
</gene>
<dbReference type="KEGG" id="vcop:MM50RIKEN_11660"/>
<dbReference type="InterPro" id="IPR050188">
    <property type="entry name" value="RluA_PseudoU_synthase"/>
</dbReference>
<protein>
    <recommendedName>
        <fullName evidence="3">RNA pseudouridylate synthase</fullName>
    </recommendedName>
    <alternativeName>
        <fullName evidence="4">RNA-uridine isomerase</fullName>
    </alternativeName>
</protein>
<dbReference type="GO" id="GO:0140098">
    <property type="term" value="F:catalytic activity, acting on RNA"/>
    <property type="evidence" value="ECO:0007669"/>
    <property type="project" value="UniProtKB-ARBA"/>
</dbReference>
<evidence type="ECO:0000256" key="1">
    <source>
        <dbReference type="ARBA" id="ARBA00000073"/>
    </source>
</evidence>
<dbReference type="InterPro" id="IPR006145">
    <property type="entry name" value="PsdUridine_synth_RsuA/RluA"/>
</dbReference>
<comment type="similarity">
    <text evidence="2">Belongs to the pseudouridine synthase RluA family.</text>
</comment>
<dbReference type="GO" id="GO:0000455">
    <property type="term" value="P:enzyme-directed rRNA pseudouridine synthesis"/>
    <property type="evidence" value="ECO:0007669"/>
    <property type="project" value="TreeGrafter"/>
</dbReference>
<sequence>MRLLTHTVTPQEAGLPVRTLLRRQLRISGSFLAKLKWRPGAITLNGIPVIVSTRTEAGDVLAADVSDLPGENPHIRPVAYPLDILWEDEDLLLLNKPAGIAIHPSALTEETVTVAGAVCHYLRTDSFHCVNRLDRGTTGVMAVAKTGYIHRLCMESLHTDSFLREYRGICLGTPQPSSGAIDLPISRDPGSLLRRTVDPMGLPARTLYETLLPGELSLLQLLPQTGRTHQLRLHLSAVGHPLAGDWLYGTEAPTLIPRPALHSYRLRLLHPVTRRWLDVTAPLPEDMRRLLPPDCDPA</sequence>
<accession>A0A810QA12</accession>
<dbReference type="PANTHER" id="PTHR21600">
    <property type="entry name" value="MITOCHONDRIAL RNA PSEUDOURIDINE SYNTHASE"/>
    <property type="match status" value="1"/>
</dbReference>
<dbReference type="Proteomes" id="UP000681035">
    <property type="component" value="Chromosome"/>
</dbReference>
<dbReference type="PANTHER" id="PTHR21600:SF44">
    <property type="entry name" value="RIBOSOMAL LARGE SUBUNIT PSEUDOURIDINE SYNTHASE D"/>
    <property type="match status" value="1"/>
</dbReference>
<dbReference type="GO" id="GO:0009982">
    <property type="term" value="F:pseudouridine synthase activity"/>
    <property type="evidence" value="ECO:0007669"/>
    <property type="project" value="InterPro"/>
</dbReference>
<proteinExistence type="inferred from homology"/>
<dbReference type="AlphaFoldDB" id="A0A810QA12"/>
<reference evidence="6" key="1">
    <citation type="submission" date="2020-09" db="EMBL/GenBank/DDBJ databases">
        <title>New species isolated from human feces.</title>
        <authorList>
            <person name="Kitahara M."/>
            <person name="Shigeno Y."/>
            <person name="Shime M."/>
            <person name="Matsumoto Y."/>
            <person name="Nakamura S."/>
            <person name="Motooka D."/>
            <person name="Fukuoka S."/>
            <person name="Nishikawa H."/>
            <person name="Benno Y."/>
        </authorList>
    </citation>
    <scope>NUCLEOTIDE SEQUENCE</scope>
    <source>
        <strain evidence="6">MM50</strain>
    </source>
</reference>